<proteinExistence type="predicted"/>
<accession>A0ACB9RJB9</accession>
<organism evidence="1 2">
    <name type="scientific">Melastoma candidum</name>
    <dbReference type="NCBI Taxonomy" id="119954"/>
    <lineage>
        <taxon>Eukaryota</taxon>
        <taxon>Viridiplantae</taxon>
        <taxon>Streptophyta</taxon>
        <taxon>Embryophyta</taxon>
        <taxon>Tracheophyta</taxon>
        <taxon>Spermatophyta</taxon>
        <taxon>Magnoliopsida</taxon>
        <taxon>eudicotyledons</taxon>
        <taxon>Gunneridae</taxon>
        <taxon>Pentapetalae</taxon>
        <taxon>rosids</taxon>
        <taxon>malvids</taxon>
        <taxon>Myrtales</taxon>
        <taxon>Melastomataceae</taxon>
        <taxon>Melastomatoideae</taxon>
        <taxon>Melastomateae</taxon>
        <taxon>Melastoma</taxon>
    </lineage>
</organism>
<sequence>MDVGGGGGLCSGDAQVVATRESHMSQQQLLQRLYVELDEEREASATAASEALSMILRLQGEKAAVKMEADHYRRVAEERVCHAERSLEVFEDVVRQKDMEIASLEFQVLAYRYKLMSLGCGTDLGATDSRLLEGVFCQRFDLCCWVGKEPGGANVRRINSLPPPCSKDICRKDDDTMEKRFWCLANGDAKPCQEQMKVPRGQAKELPEGNYPLSRPSISSMSELSDKLCPGHQKEPETDTVPAKEAPGIADCTVGIHDVFEVPGDKVSCEGFRVGMRDRSVRALDEVDDNRLGKPDPVTEAHDVWIKDMLVSLNNNKVQGKSREITTCANEDDDDRAVGEIGDSEIRNEVWALSKRVERLEKKRSSGGEGIVREQSKTLKEIKEQLSLIIGEMRHERSKDERQRRHHLQPSLLFLQEAMLHFWL</sequence>
<dbReference type="EMBL" id="CM042883">
    <property type="protein sequence ID" value="KAI4377704.1"/>
    <property type="molecule type" value="Genomic_DNA"/>
</dbReference>
<evidence type="ECO:0000313" key="1">
    <source>
        <dbReference type="EMBL" id="KAI4377704.1"/>
    </source>
</evidence>
<protein>
    <submittedName>
        <fullName evidence="1">Uncharacterized protein</fullName>
    </submittedName>
</protein>
<evidence type="ECO:0000313" key="2">
    <source>
        <dbReference type="Proteomes" id="UP001057402"/>
    </source>
</evidence>
<dbReference type="Proteomes" id="UP001057402">
    <property type="component" value="Chromosome 4"/>
</dbReference>
<keyword evidence="2" id="KW-1185">Reference proteome</keyword>
<reference evidence="2" key="1">
    <citation type="journal article" date="2023" name="Front. Plant Sci.">
        <title>Chromosomal-level genome assembly of Melastoma candidum provides insights into trichome evolution.</title>
        <authorList>
            <person name="Zhong Y."/>
            <person name="Wu W."/>
            <person name="Sun C."/>
            <person name="Zou P."/>
            <person name="Liu Y."/>
            <person name="Dai S."/>
            <person name="Zhou R."/>
        </authorList>
    </citation>
    <scope>NUCLEOTIDE SEQUENCE [LARGE SCALE GENOMIC DNA]</scope>
</reference>
<name>A0ACB9RJB9_9MYRT</name>
<gene>
    <name evidence="1" type="ORF">MLD38_015289</name>
</gene>
<comment type="caution">
    <text evidence="1">The sequence shown here is derived from an EMBL/GenBank/DDBJ whole genome shotgun (WGS) entry which is preliminary data.</text>
</comment>